<sequence length="167" mass="19617">MSRYALSRSRSLSVSYSVDPDRCTVPLFGGSSRRMSSDNVARQSPNPLTGKGDGLYRAMSRTFSSTTLFLLNSYYTPYELSNFDAYRSEREVPLLYNTWLNYSSKYAGPFYTSYGYRRYEPGYYGINYGYSYGADYPYMAQNWPYYHRYNPRYRPYSGPVYAPWYAY</sequence>
<feature type="compositionally biased region" description="Polar residues" evidence="1">
    <location>
        <begin position="33"/>
        <end position="47"/>
    </location>
</feature>
<feature type="region of interest" description="Disordered" evidence="1">
    <location>
        <begin position="29"/>
        <end position="49"/>
    </location>
</feature>
<name>A0AAD4QW68_9BILA</name>
<comment type="caution">
    <text evidence="2">The sequence shown here is derived from an EMBL/GenBank/DDBJ whole genome shotgun (WGS) entry which is preliminary data.</text>
</comment>
<evidence type="ECO:0000313" key="3">
    <source>
        <dbReference type="Proteomes" id="UP001201812"/>
    </source>
</evidence>
<organism evidence="2 3">
    <name type="scientific">Ditylenchus destructor</name>
    <dbReference type="NCBI Taxonomy" id="166010"/>
    <lineage>
        <taxon>Eukaryota</taxon>
        <taxon>Metazoa</taxon>
        <taxon>Ecdysozoa</taxon>
        <taxon>Nematoda</taxon>
        <taxon>Chromadorea</taxon>
        <taxon>Rhabditida</taxon>
        <taxon>Tylenchina</taxon>
        <taxon>Tylenchomorpha</taxon>
        <taxon>Sphaerularioidea</taxon>
        <taxon>Anguinidae</taxon>
        <taxon>Anguininae</taxon>
        <taxon>Ditylenchus</taxon>
    </lineage>
</organism>
<dbReference type="Proteomes" id="UP001201812">
    <property type="component" value="Unassembled WGS sequence"/>
</dbReference>
<protein>
    <submittedName>
        <fullName evidence="2">Uncharacterized protein</fullName>
    </submittedName>
</protein>
<gene>
    <name evidence="2" type="ORF">DdX_16993</name>
</gene>
<evidence type="ECO:0000313" key="2">
    <source>
        <dbReference type="EMBL" id="KAI1699960.1"/>
    </source>
</evidence>
<keyword evidence="3" id="KW-1185">Reference proteome</keyword>
<evidence type="ECO:0000256" key="1">
    <source>
        <dbReference type="SAM" id="MobiDB-lite"/>
    </source>
</evidence>
<dbReference type="AlphaFoldDB" id="A0AAD4QW68"/>
<dbReference type="EMBL" id="JAKKPZ010000161">
    <property type="protein sequence ID" value="KAI1699960.1"/>
    <property type="molecule type" value="Genomic_DNA"/>
</dbReference>
<accession>A0AAD4QW68</accession>
<reference evidence="2" key="1">
    <citation type="submission" date="2022-01" db="EMBL/GenBank/DDBJ databases">
        <title>Genome Sequence Resource for Two Populations of Ditylenchus destructor, the Migratory Endoparasitic Phytonematode.</title>
        <authorList>
            <person name="Zhang H."/>
            <person name="Lin R."/>
            <person name="Xie B."/>
        </authorList>
    </citation>
    <scope>NUCLEOTIDE SEQUENCE</scope>
    <source>
        <strain evidence="2">BazhouSP</strain>
    </source>
</reference>
<proteinExistence type="predicted"/>